<evidence type="ECO:0000313" key="1">
    <source>
        <dbReference type="EMBL" id="KKK84600.1"/>
    </source>
</evidence>
<sequence length="72" mass="8083">MVIAGHPTDTYEEFLPIEHFNTRLSKGDTCYFVNNGYGMEVSGFENGFIILDPNGIKNKNIRELGSCKPTKL</sequence>
<gene>
    <name evidence="1" type="ORF">LCGC14_2781690</name>
</gene>
<reference evidence="1" key="1">
    <citation type="journal article" date="2015" name="Nature">
        <title>Complex archaea that bridge the gap between prokaryotes and eukaryotes.</title>
        <authorList>
            <person name="Spang A."/>
            <person name="Saw J.H."/>
            <person name="Jorgensen S.L."/>
            <person name="Zaremba-Niedzwiedzka K."/>
            <person name="Martijn J."/>
            <person name="Lind A.E."/>
            <person name="van Eijk R."/>
            <person name="Schleper C."/>
            <person name="Guy L."/>
            <person name="Ettema T.J."/>
        </authorList>
    </citation>
    <scope>NUCLEOTIDE SEQUENCE</scope>
</reference>
<accession>A0A0F8ZF71</accession>
<dbReference type="AlphaFoldDB" id="A0A0F8ZF71"/>
<proteinExistence type="predicted"/>
<dbReference type="EMBL" id="LAZR01051699">
    <property type="protein sequence ID" value="KKK84600.1"/>
    <property type="molecule type" value="Genomic_DNA"/>
</dbReference>
<comment type="caution">
    <text evidence="1">The sequence shown here is derived from an EMBL/GenBank/DDBJ whole genome shotgun (WGS) entry which is preliminary data.</text>
</comment>
<name>A0A0F8ZF71_9ZZZZ</name>
<protein>
    <submittedName>
        <fullName evidence="1">Uncharacterized protein</fullName>
    </submittedName>
</protein>
<organism evidence="1">
    <name type="scientific">marine sediment metagenome</name>
    <dbReference type="NCBI Taxonomy" id="412755"/>
    <lineage>
        <taxon>unclassified sequences</taxon>
        <taxon>metagenomes</taxon>
        <taxon>ecological metagenomes</taxon>
    </lineage>
</organism>